<evidence type="ECO:0000256" key="4">
    <source>
        <dbReference type="ARBA" id="ARBA00022707"/>
    </source>
</evidence>
<evidence type="ECO:0000256" key="6">
    <source>
        <dbReference type="ARBA" id="ARBA00022892"/>
    </source>
</evidence>
<dbReference type="InterPro" id="IPR027417">
    <property type="entry name" value="P-loop_NTPase"/>
</dbReference>
<dbReference type="GO" id="GO:0005525">
    <property type="term" value="F:GTP binding"/>
    <property type="evidence" value="ECO:0007669"/>
    <property type="project" value="UniProtKB-KW"/>
</dbReference>
<evidence type="ECO:0000256" key="13">
    <source>
        <dbReference type="PIRSR" id="PIRSR606689-1"/>
    </source>
</evidence>
<dbReference type="InterPro" id="IPR006689">
    <property type="entry name" value="Small_GTPase_ARF/SAR"/>
</dbReference>
<comment type="similarity">
    <text evidence="2">Belongs to the small GTPase superfamily. Arf family.</text>
</comment>
<dbReference type="PRINTS" id="PR00328">
    <property type="entry name" value="SAR1GTPBP"/>
</dbReference>
<proteinExistence type="inferred from homology"/>
<dbReference type="GO" id="GO:0016192">
    <property type="term" value="P:vesicle-mediated transport"/>
    <property type="evidence" value="ECO:0007669"/>
    <property type="project" value="UniProtKB-KW"/>
</dbReference>
<name>A0A9P3LID3_9APHY</name>
<keyword evidence="5 13" id="KW-0547">Nucleotide-binding</keyword>
<dbReference type="PANTHER" id="PTHR11711">
    <property type="entry name" value="ADP RIBOSYLATION FACTOR-RELATED"/>
    <property type="match status" value="1"/>
</dbReference>
<keyword evidence="10" id="KW-0449">Lipoprotein</keyword>
<dbReference type="GO" id="GO:0046872">
    <property type="term" value="F:metal ion binding"/>
    <property type="evidence" value="ECO:0007669"/>
    <property type="project" value="UniProtKB-KW"/>
</dbReference>
<evidence type="ECO:0000256" key="10">
    <source>
        <dbReference type="ARBA" id="ARBA00023288"/>
    </source>
</evidence>
<evidence type="ECO:0000256" key="9">
    <source>
        <dbReference type="ARBA" id="ARBA00023134"/>
    </source>
</evidence>
<evidence type="ECO:0000256" key="8">
    <source>
        <dbReference type="ARBA" id="ARBA00023034"/>
    </source>
</evidence>
<feature type="binding site" evidence="13">
    <location>
        <begin position="23"/>
        <end position="30"/>
    </location>
    <ligand>
        <name>GTP</name>
        <dbReference type="ChEBI" id="CHEBI:37565"/>
    </ligand>
</feature>
<organism evidence="15 16">
    <name type="scientific">Phanerochaete sordida</name>
    <dbReference type="NCBI Taxonomy" id="48140"/>
    <lineage>
        <taxon>Eukaryota</taxon>
        <taxon>Fungi</taxon>
        <taxon>Dikarya</taxon>
        <taxon>Basidiomycota</taxon>
        <taxon>Agaricomycotina</taxon>
        <taxon>Agaricomycetes</taxon>
        <taxon>Polyporales</taxon>
        <taxon>Phanerochaetaceae</taxon>
        <taxon>Phanerochaete</taxon>
    </lineage>
</organism>
<evidence type="ECO:0000313" key="15">
    <source>
        <dbReference type="EMBL" id="GJE96028.1"/>
    </source>
</evidence>
<keyword evidence="7" id="KW-0653">Protein transport</keyword>
<dbReference type="FunFam" id="3.40.50.300:FF:003500">
    <property type="entry name" value="ADP-ribosylation factor 1"/>
    <property type="match status" value="1"/>
</dbReference>
<evidence type="ECO:0000256" key="12">
    <source>
        <dbReference type="ARBA" id="ARBA00070396"/>
    </source>
</evidence>
<feature type="binding site" evidence="13">
    <location>
        <begin position="131"/>
        <end position="134"/>
    </location>
    <ligand>
        <name>GTP</name>
        <dbReference type="ChEBI" id="CHEBI:37565"/>
    </ligand>
</feature>
<evidence type="ECO:0000256" key="14">
    <source>
        <dbReference type="PIRSR" id="PIRSR606689-2"/>
    </source>
</evidence>
<dbReference type="AlphaFoldDB" id="A0A9P3LID3"/>
<evidence type="ECO:0000256" key="11">
    <source>
        <dbReference type="ARBA" id="ARBA00053326"/>
    </source>
</evidence>
<keyword evidence="14" id="KW-0479">Metal-binding</keyword>
<keyword evidence="14" id="KW-0460">Magnesium</keyword>
<comment type="subcellular location">
    <subcellularLocation>
        <location evidence="1">Golgi apparatus</location>
    </subcellularLocation>
</comment>
<dbReference type="GO" id="GO:0005794">
    <property type="term" value="C:Golgi apparatus"/>
    <property type="evidence" value="ECO:0007669"/>
    <property type="project" value="UniProtKB-SubCell"/>
</dbReference>
<evidence type="ECO:0000256" key="2">
    <source>
        <dbReference type="ARBA" id="ARBA00010290"/>
    </source>
</evidence>
<keyword evidence="8" id="KW-0333">Golgi apparatus</keyword>
<dbReference type="EMBL" id="BPQB01000055">
    <property type="protein sequence ID" value="GJE96028.1"/>
    <property type="molecule type" value="Genomic_DNA"/>
</dbReference>
<gene>
    <name evidence="15" type="ORF">PsYK624_122210</name>
</gene>
<keyword evidence="4" id="KW-0519">Myristate</keyword>
<dbReference type="OrthoDB" id="2011769at2759"/>
<sequence length="181" mass="19870">MGGTISQLLSGGQSRGMRIFLTGLEGSGKTTFLKKMKQGQPVAAIPELGFIEEGPFTVDLFDEPVIFTAWHAGGKSKDLPDWDNTSFQNPRAIIFLVDANDPDRLPQAREALRLLNAEEQLRDIPLLVLANKQDMPAAMSIAEVSNKLGDQGQRPWTLETASLIDGEGMDDGFQWLSPMVR</sequence>
<evidence type="ECO:0000256" key="7">
    <source>
        <dbReference type="ARBA" id="ARBA00022927"/>
    </source>
</evidence>
<evidence type="ECO:0000313" key="16">
    <source>
        <dbReference type="Proteomes" id="UP000703269"/>
    </source>
</evidence>
<keyword evidence="16" id="KW-1185">Reference proteome</keyword>
<dbReference type="PROSITE" id="PS51417">
    <property type="entry name" value="ARF"/>
    <property type="match status" value="1"/>
</dbReference>
<dbReference type="SUPFAM" id="SSF52540">
    <property type="entry name" value="P-loop containing nucleoside triphosphate hydrolases"/>
    <property type="match status" value="1"/>
</dbReference>
<dbReference type="SMART" id="SM00178">
    <property type="entry name" value="SAR"/>
    <property type="match status" value="1"/>
</dbReference>
<keyword evidence="3" id="KW-0813">Transport</keyword>
<feature type="binding site" evidence="14">
    <location>
        <position position="30"/>
    </location>
    <ligand>
        <name>Mg(2+)</name>
        <dbReference type="ChEBI" id="CHEBI:18420"/>
    </ligand>
</feature>
<dbReference type="GO" id="GO:0015031">
    <property type="term" value="P:protein transport"/>
    <property type="evidence" value="ECO:0007669"/>
    <property type="project" value="UniProtKB-KW"/>
</dbReference>
<reference evidence="15 16" key="1">
    <citation type="submission" date="2021-08" db="EMBL/GenBank/DDBJ databases">
        <title>Draft Genome Sequence of Phanerochaete sordida strain YK-624.</title>
        <authorList>
            <person name="Mori T."/>
            <person name="Dohra H."/>
            <person name="Suzuki T."/>
            <person name="Kawagishi H."/>
            <person name="Hirai H."/>
        </authorList>
    </citation>
    <scope>NUCLEOTIDE SEQUENCE [LARGE SCALE GENOMIC DNA]</scope>
    <source>
        <strain evidence="15 16">YK-624</strain>
    </source>
</reference>
<protein>
    <recommendedName>
        <fullName evidence="12">ADP-ribosylation factor</fullName>
    </recommendedName>
</protein>
<dbReference type="Proteomes" id="UP000703269">
    <property type="component" value="Unassembled WGS sequence"/>
</dbReference>
<accession>A0A9P3LID3</accession>
<evidence type="ECO:0000256" key="3">
    <source>
        <dbReference type="ARBA" id="ARBA00022448"/>
    </source>
</evidence>
<dbReference type="SMART" id="SM00177">
    <property type="entry name" value="ARF"/>
    <property type="match status" value="1"/>
</dbReference>
<dbReference type="Pfam" id="PF00025">
    <property type="entry name" value="Arf"/>
    <property type="match status" value="1"/>
</dbReference>
<dbReference type="GO" id="GO:0003924">
    <property type="term" value="F:GTPase activity"/>
    <property type="evidence" value="ECO:0007669"/>
    <property type="project" value="InterPro"/>
</dbReference>
<dbReference type="CDD" id="cd00878">
    <property type="entry name" value="Arf_Arl"/>
    <property type="match status" value="1"/>
</dbReference>
<keyword evidence="9 13" id="KW-0342">GTP-binding</keyword>
<dbReference type="InterPro" id="IPR024156">
    <property type="entry name" value="Small_GTPase_ARF"/>
</dbReference>
<comment type="function">
    <text evidence="11">GTP-binding protein involved in protein trafficking; may modulate vesicle budding and uncoating within the Golgi apparatus.</text>
</comment>
<comment type="caution">
    <text evidence="15">The sequence shown here is derived from an EMBL/GenBank/DDBJ whole genome shotgun (WGS) entry which is preliminary data.</text>
</comment>
<evidence type="ECO:0000256" key="1">
    <source>
        <dbReference type="ARBA" id="ARBA00004555"/>
    </source>
</evidence>
<dbReference type="Gene3D" id="3.40.50.300">
    <property type="entry name" value="P-loop containing nucleotide triphosphate hydrolases"/>
    <property type="match status" value="1"/>
</dbReference>
<feature type="binding site" evidence="13">
    <location>
        <position position="74"/>
    </location>
    <ligand>
        <name>GTP</name>
        <dbReference type="ChEBI" id="CHEBI:37565"/>
    </ligand>
</feature>
<keyword evidence="6" id="KW-0931">ER-Golgi transport</keyword>
<evidence type="ECO:0000256" key="5">
    <source>
        <dbReference type="ARBA" id="ARBA00022741"/>
    </source>
</evidence>